<feature type="transmembrane region" description="Helical" evidence="1">
    <location>
        <begin position="108"/>
        <end position="130"/>
    </location>
</feature>
<sequence length="139" mass="14619">MQLLRYSLWFIAILACLTGAMDILVGATAQANIGIALSKDQLLDPVLNSQIHFLGAIWFGYGLLLIYGLQDLGQRASLVAGALGFLILGGIGRLIAIAQSGVPESTAGIGFIIFALVVELLLAPVQVIALRRISSSQGE</sequence>
<keyword evidence="1" id="KW-1133">Transmembrane helix</keyword>
<dbReference type="InterPro" id="IPR025597">
    <property type="entry name" value="DUF4345"/>
</dbReference>
<dbReference type="EMBL" id="CP066167">
    <property type="protein sequence ID" value="QQD19148.1"/>
    <property type="molecule type" value="Genomic_DNA"/>
</dbReference>
<dbReference type="Pfam" id="PF14248">
    <property type="entry name" value="DUF4345"/>
    <property type="match status" value="1"/>
</dbReference>
<gene>
    <name evidence="2" type="ORF">I6N98_04645</name>
</gene>
<protein>
    <submittedName>
        <fullName evidence="2">DUF4345 domain-containing protein</fullName>
    </submittedName>
</protein>
<feature type="transmembrane region" description="Helical" evidence="1">
    <location>
        <begin position="76"/>
        <end position="96"/>
    </location>
</feature>
<evidence type="ECO:0000313" key="2">
    <source>
        <dbReference type="EMBL" id="QQD19148.1"/>
    </source>
</evidence>
<keyword evidence="3" id="KW-1185">Reference proteome</keyword>
<evidence type="ECO:0000313" key="3">
    <source>
        <dbReference type="Proteomes" id="UP000596063"/>
    </source>
</evidence>
<organism evidence="2 3">
    <name type="scientific">Spongiibacter nanhainus</name>
    <dbReference type="NCBI Taxonomy" id="2794344"/>
    <lineage>
        <taxon>Bacteria</taxon>
        <taxon>Pseudomonadati</taxon>
        <taxon>Pseudomonadota</taxon>
        <taxon>Gammaproteobacteria</taxon>
        <taxon>Cellvibrionales</taxon>
        <taxon>Spongiibacteraceae</taxon>
        <taxon>Spongiibacter</taxon>
    </lineage>
</organism>
<reference evidence="2 3" key="1">
    <citation type="submission" date="2020-12" db="EMBL/GenBank/DDBJ databases">
        <authorList>
            <person name="Shan Y."/>
        </authorList>
    </citation>
    <scope>NUCLEOTIDE SEQUENCE [LARGE SCALE GENOMIC DNA]</scope>
    <source>
        <strain evidence="3">csc3.9</strain>
    </source>
</reference>
<feature type="transmembrane region" description="Helical" evidence="1">
    <location>
        <begin position="50"/>
        <end position="69"/>
    </location>
</feature>
<name>A0A7T4URE9_9GAMM</name>
<proteinExistence type="predicted"/>
<dbReference type="KEGG" id="snan:I6N98_04645"/>
<keyword evidence="1" id="KW-0812">Transmembrane</keyword>
<dbReference type="PROSITE" id="PS51257">
    <property type="entry name" value="PROKAR_LIPOPROTEIN"/>
    <property type="match status" value="1"/>
</dbReference>
<accession>A0A7T4URE9</accession>
<keyword evidence="1" id="KW-0472">Membrane</keyword>
<evidence type="ECO:0000256" key="1">
    <source>
        <dbReference type="SAM" id="Phobius"/>
    </source>
</evidence>
<dbReference type="RefSeq" id="WP_198570633.1">
    <property type="nucleotide sequence ID" value="NZ_CP066167.1"/>
</dbReference>
<dbReference type="Proteomes" id="UP000596063">
    <property type="component" value="Chromosome"/>
</dbReference>
<dbReference type="AlphaFoldDB" id="A0A7T4URE9"/>